<keyword evidence="2" id="KW-1133">Transmembrane helix</keyword>
<sequence>MSATGGPPTSPPPGAPPPPGRPSTPRLPEPAREAMRKSAREARKQLRPVRKHLIVLGVVIAIALVFAGLRVLGVGISGLPVFSRESCTVTAEGETYDLSTEQAEHASAIAAEAVRRGLPARAASVVLAVELADHDLDRPAAEASALYDRLSGVADYRQQSVPGVAQQISDGSRDSYRDAEQEARALASALTGNTPEAFSCVVKVSAEAAPDELSGAGLTSRAEALREDVRGAFGGLPEGGFQPGGVSTGHMVGSAHYEGRAVDYFFRPVNAANNIKGWALAQYLVANADRLDVETVIYDDRIWTKRRSAAGWRDYDLPPREGDMSILEHRDHVHVDVAD</sequence>
<feature type="region of interest" description="Disordered" evidence="1">
    <location>
        <begin position="1"/>
        <end position="43"/>
    </location>
</feature>
<dbReference type="InterPro" id="IPR058593">
    <property type="entry name" value="ARB_07466-like_C"/>
</dbReference>
<dbReference type="EMBL" id="JACHXG010000006">
    <property type="protein sequence ID" value="MBB3090381.1"/>
    <property type="molecule type" value="Genomic_DNA"/>
</dbReference>
<evidence type="ECO:0000256" key="1">
    <source>
        <dbReference type="SAM" id="MobiDB-lite"/>
    </source>
</evidence>
<feature type="domain" description="ARB-07466-like C-terminal" evidence="3">
    <location>
        <begin position="216"/>
        <end position="315"/>
    </location>
</feature>
<comment type="caution">
    <text evidence="4">The sequence shown here is derived from an EMBL/GenBank/DDBJ whole genome shotgun (WGS) entry which is preliminary data.</text>
</comment>
<dbReference type="Proteomes" id="UP000577707">
    <property type="component" value="Unassembled WGS sequence"/>
</dbReference>
<gene>
    <name evidence="4" type="ORF">FHS12_003333</name>
</gene>
<feature type="compositionally biased region" description="Basic and acidic residues" evidence="1">
    <location>
        <begin position="29"/>
        <end position="43"/>
    </location>
</feature>
<proteinExistence type="predicted"/>
<name>A0A7W5A6A9_9ACTN</name>
<evidence type="ECO:0000313" key="5">
    <source>
        <dbReference type="Proteomes" id="UP000577707"/>
    </source>
</evidence>
<accession>A0A7W5A6A9</accession>
<keyword evidence="5" id="KW-1185">Reference proteome</keyword>
<protein>
    <recommendedName>
        <fullName evidence="3">ARB-07466-like C-terminal domain-containing protein</fullName>
    </recommendedName>
</protein>
<keyword evidence="2" id="KW-0472">Membrane</keyword>
<dbReference type="RefSeq" id="WP_229788957.1">
    <property type="nucleotide sequence ID" value="NZ_BMQT01000014.1"/>
</dbReference>
<evidence type="ECO:0000259" key="3">
    <source>
        <dbReference type="Pfam" id="PF26571"/>
    </source>
</evidence>
<dbReference type="Pfam" id="PF26571">
    <property type="entry name" value="VldE"/>
    <property type="match status" value="1"/>
</dbReference>
<keyword evidence="2" id="KW-0812">Transmembrane</keyword>
<feature type="transmembrane region" description="Helical" evidence="2">
    <location>
        <begin position="53"/>
        <end position="79"/>
    </location>
</feature>
<organism evidence="4 5">
    <name type="scientific">Nocardioides albus</name>
    <dbReference type="NCBI Taxonomy" id="1841"/>
    <lineage>
        <taxon>Bacteria</taxon>
        <taxon>Bacillati</taxon>
        <taxon>Actinomycetota</taxon>
        <taxon>Actinomycetes</taxon>
        <taxon>Propionibacteriales</taxon>
        <taxon>Nocardioidaceae</taxon>
        <taxon>Nocardioides</taxon>
    </lineage>
</organism>
<reference evidence="4 5" key="1">
    <citation type="submission" date="2020-08" db="EMBL/GenBank/DDBJ databases">
        <title>Genomic Encyclopedia of Type Strains, Phase III (KMG-III): the genomes of soil and plant-associated and newly described type strains.</title>
        <authorList>
            <person name="Whitman W."/>
        </authorList>
    </citation>
    <scope>NUCLEOTIDE SEQUENCE [LARGE SCALE GENOMIC DNA]</scope>
    <source>
        <strain evidence="4 5">CECT 3302</strain>
    </source>
</reference>
<feature type="compositionally biased region" description="Pro residues" evidence="1">
    <location>
        <begin position="8"/>
        <end position="28"/>
    </location>
</feature>
<evidence type="ECO:0000256" key="2">
    <source>
        <dbReference type="SAM" id="Phobius"/>
    </source>
</evidence>
<evidence type="ECO:0000313" key="4">
    <source>
        <dbReference type="EMBL" id="MBB3090381.1"/>
    </source>
</evidence>
<dbReference type="AlphaFoldDB" id="A0A7W5A6A9"/>